<dbReference type="OrthoDB" id="9802919at2"/>
<protein>
    <recommendedName>
        <fullName evidence="2 4">Signal peptidase I</fullName>
        <ecNumber evidence="4">3.4.21.89</ecNumber>
    </recommendedName>
</protein>
<keyword evidence="4" id="KW-0812">Transmembrane</keyword>
<dbReference type="RefSeq" id="WP_051214500.1">
    <property type="nucleotide sequence ID" value="NZ_CALVFX010000001.1"/>
</dbReference>
<dbReference type="Pfam" id="PF10502">
    <property type="entry name" value="Peptidase_S26"/>
    <property type="match status" value="1"/>
</dbReference>
<evidence type="ECO:0000259" key="5">
    <source>
        <dbReference type="Pfam" id="PF10502"/>
    </source>
</evidence>
<dbReference type="CDD" id="cd06530">
    <property type="entry name" value="S26_SPase_I"/>
    <property type="match status" value="1"/>
</dbReference>
<proteinExistence type="inferred from homology"/>
<keyword evidence="4 6" id="KW-0378">Hydrolase</keyword>
<name>A0A379MSY7_9BACT</name>
<accession>A0A379MSY7</accession>
<evidence type="ECO:0000256" key="3">
    <source>
        <dbReference type="PIRSR" id="PIRSR600223-1"/>
    </source>
</evidence>
<organism evidence="6 7">
    <name type="scientific">Rikenella microfusus</name>
    <dbReference type="NCBI Taxonomy" id="28139"/>
    <lineage>
        <taxon>Bacteria</taxon>
        <taxon>Pseudomonadati</taxon>
        <taxon>Bacteroidota</taxon>
        <taxon>Bacteroidia</taxon>
        <taxon>Bacteroidales</taxon>
        <taxon>Rikenellaceae</taxon>
        <taxon>Rikenella</taxon>
    </lineage>
</organism>
<dbReference type="EMBL" id="UGVL01000001">
    <property type="protein sequence ID" value="SUE34645.1"/>
    <property type="molecule type" value="Genomic_DNA"/>
</dbReference>
<dbReference type="InterPro" id="IPR019533">
    <property type="entry name" value="Peptidase_S26"/>
</dbReference>
<comment type="subcellular location">
    <subcellularLocation>
        <location evidence="4">Membrane</location>
        <topology evidence="4">Single-pass type II membrane protein</topology>
    </subcellularLocation>
</comment>
<evidence type="ECO:0000256" key="2">
    <source>
        <dbReference type="ARBA" id="ARBA00019232"/>
    </source>
</evidence>
<dbReference type="PANTHER" id="PTHR43390:SF1">
    <property type="entry name" value="CHLOROPLAST PROCESSING PEPTIDASE"/>
    <property type="match status" value="1"/>
</dbReference>
<dbReference type="PANTHER" id="PTHR43390">
    <property type="entry name" value="SIGNAL PEPTIDASE I"/>
    <property type="match status" value="1"/>
</dbReference>
<comment type="similarity">
    <text evidence="1 4">Belongs to the peptidase S26 family.</text>
</comment>
<feature type="active site" evidence="3">
    <location>
        <position position="47"/>
    </location>
</feature>
<dbReference type="Proteomes" id="UP000255233">
    <property type="component" value="Unassembled WGS sequence"/>
</dbReference>
<sequence length="302" mass="35247">MTIRHKRKWWQKLLRGLGIAFLTIAPGAFVVMSRFFCWEMFTIPTESMYPTLLPGDRVIVNKAVFGARLHRTFESMGAEKPDILRWKYRGYRPLRRGDIIVFNYPYARGWGKIAFDFNTLYVKRCVALPGDSVYAERGAVRVRGVEGTVGIRQYQRQLAFADLSLYPPQSWQTIAPDSAAGKWTIRDFGPIYVPRQGDTIPLDRRNIALYAPAVEFETGVRPRIDSTGRTRLGDSTITHYTFRRNFYFACGDNTMASMDSRYWGFIPEDFVLGVVTRVAYSYDREREKVRWNRIWKNTRWKE</sequence>
<dbReference type="GO" id="GO:0016020">
    <property type="term" value="C:membrane"/>
    <property type="evidence" value="ECO:0007669"/>
    <property type="project" value="UniProtKB-SubCell"/>
</dbReference>
<dbReference type="GO" id="GO:0006465">
    <property type="term" value="P:signal peptide processing"/>
    <property type="evidence" value="ECO:0007669"/>
    <property type="project" value="InterPro"/>
</dbReference>
<keyword evidence="4" id="KW-0645">Protease</keyword>
<dbReference type="InterPro" id="IPR000223">
    <property type="entry name" value="Pept_S26A_signal_pept_1"/>
</dbReference>
<dbReference type="AlphaFoldDB" id="A0A379MSY7"/>
<dbReference type="GO" id="GO:0009003">
    <property type="term" value="F:signal peptidase activity"/>
    <property type="evidence" value="ECO:0007669"/>
    <property type="project" value="UniProtKB-EC"/>
</dbReference>
<keyword evidence="4" id="KW-0472">Membrane</keyword>
<evidence type="ECO:0000256" key="4">
    <source>
        <dbReference type="RuleBase" id="RU362042"/>
    </source>
</evidence>
<dbReference type="InterPro" id="IPR036286">
    <property type="entry name" value="LexA/Signal_pep-like_sf"/>
</dbReference>
<dbReference type="NCBIfam" id="TIGR02227">
    <property type="entry name" value="sigpep_I_bact"/>
    <property type="match status" value="1"/>
</dbReference>
<dbReference type="SUPFAM" id="SSF51306">
    <property type="entry name" value="LexA/Signal peptidase"/>
    <property type="match status" value="1"/>
</dbReference>
<evidence type="ECO:0000256" key="1">
    <source>
        <dbReference type="ARBA" id="ARBA00009370"/>
    </source>
</evidence>
<gene>
    <name evidence="6" type="primary">lepB_2</name>
    <name evidence="6" type="ORF">NCTC11190_01877</name>
</gene>
<dbReference type="GO" id="GO:0004252">
    <property type="term" value="F:serine-type endopeptidase activity"/>
    <property type="evidence" value="ECO:0007669"/>
    <property type="project" value="InterPro"/>
</dbReference>
<dbReference type="Gene3D" id="2.10.109.10">
    <property type="entry name" value="Umud Fragment, subunit A"/>
    <property type="match status" value="1"/>
</dbReference>
<keyword evidence="4" id="KW-1133">Transmembrane helix</keyword>
<dbReference type="PRINTS" id="PR00727">
    <property type="entry name" value="LEADERPTASE"/>
</dbReference>
<feature type="domain" description="Peptidase S26" evidence="5">
    <location>
        <begin position="26"/>
        <end position="276"/>
    </location>
</feature>
<keyword evidence="7" id="KW-1185">Reference proteome</keyword>
<feature type="transmembrane region" description="Helical" evidence="4">
    <location>
        <begin position="12"/>
        <end position="36"/>
    </location>
</feature>
<dbReference type="STRING" id="880526.GCA_000427365_01941"/>
<evidence type="ECO:0000313" key="7">
    <source>
        <dbReference type="Proteomes" id="UP000255233"/>
    </source>
</evidence>
<feature type="active site" evidence="3">
    <location>
        <position position="123"/>
    </location>
</feature>
<comment type="catalytic activity">
    <reaction evidence="4">
        <text>Cleavage of hydrophobic, N-terminal signal or leader sequences from secreted and periplasmic proteins.</text>
        <dbReference type="EC" id="3.4.21.89"/>
    </reaction>
</comment>
<evidence type="ECO:0000313" key="6">
    <source>
        <dbReference type="EMBL" id="SUE34645.1"/>
    </source>
</evidence>
<reference evidence="6 7" key="1">
    <citation type="submission" date="2018-06" db="EMBL/GenBank/DDBJ databases">
        <authorList>
            <consortium name="Pathogen Informatics"/>
            <person name="Doyle S."/>
        </authorList>
    </citation>
    <scope>NUCLEOTIDE SEQUENCE [LARGE SCALE GENOMIC DNA]</scope>
    <source>
        <strain evidence="6 7">NCTC11190</strain>
    </source>
</reference>
<dbReference type="EC" id="3.4.21.89" evidence="4"/>